<keyword evidence="2" id="KW-1185">Reference proteome</keyword>
<dbReference type="EMBL" id="JARBHB010000008">
    <property type="protein sequence ID" value="KAJ8877514.1"/>
    <property type="molecule type" value="Genomic_DNA"/>
</dbReference>
<evidence type="ECO:0000313" key="2">
    <source>
        <dbReference type="Proteomes" id="UP001159363"/>
    </source>
</evidence>
<evidence type="ECO:0000313" key="1">
    <source>
        <dbReference type="EMBL" id="KAJ8877514.1"/>
    </source>
</evidence>
<sequence length="103" mass="11728">MNVQGSLCGFGTNSENCSYPVQLTWLLVEQPVAVAGMQVRRRKGKLRMAAEGAQKLFEACKEIVQDGVDLVSWQNKIREEMELEYEFDELEVEEAVEVSHFCK</sequence>
<accession>A0ABQ9GZP3</accession>
<gene>
    <name evidence="1" type="ORF">PR048_021969</name>
</gene>
<reference evidence="1 2" key="1">
    <citation type="submission" date="2023-02" db="EMBL/GenBank/DDBJ databases">
        <title>LHISI_Scaffold_Assembly.</title>
        <authorList>
            <person name="Stuart O.P."/>
            <person name="Cleave R."/>
            <person name="Magrath M.J.L."/>
            <person name="Mikheyev A.S."/>
        </authorList>
    </citation>
    <scope>NUCLEOTIDE SEQUENCE [LARGE SCALE GENOMIC DNA]</scope>
    <source>
        <strain evidence="1">Daus_M_001</strain>
        <tissue evidence="1">Leg muscle</tissue>
    </source>
</reference>
<organism evidence="1 2">
    <name type="scientific">Dryococelus australis</name>
    <dbReference type="NCBI Taxonomy" id="614101"/>
    <lineage>
        <taxon>Eukaryota</taxon>
        <taxon>Metazoa</taxon>
        <taxon>Ecdysozoa</taxon>
        <taxon>Arthropoda</taxon>
        <taxon>Hexapoda</taxon>
        <taxon>Insecta</taxon>
        <taxon>Pterygota</taxon>
        <taxon>Neoptera</taxon>
        <taxon>Polyneoptera</taxon>
        <taxon>Phasmatodea</taxon>
        <taxon>Verophasmatodea</taxon>
        <taxon>Anareolatae</taxon>
        <taxon>Phasmatidae</taxon>
        <taxon>Eurycanthinae</taxon>
        <taxon>Dryococelus</taxon>
    </lineage>
</organism>
<proteinExistence type="predicted"/>
<name>A0ABQ9GZP3_9NEOP</name>
<protein>
    <submittedName>
        <fullName evidence="1">Uncharacterized protein</fullName>
    </submittedName>
</protein>
<comment type="caution">
    <text evidence="1">The sequence shown here is derived from an EMBL/GenBank/DDBJ whole genome shotgun (WGS) entry which is preliminary data.</text>
</comment>
<dbReference type="Proteomes" id="UP001159363">
    <property type="component" value="Chromosome 7"/>
</dbReference>